<dbReference type="Proteomes" id="UP001497700">
    <property type="component" value="Unassembled WGS sequence"/>
</dbReference>
<keyword evidence="2" id="KW-1185">Reference proteome</keyword>
<dbReference type="EMBL" id="MU393435">
    <property type="protein sequence ID" value="KAI4868737.1"/>
    <property type="molecule type" value="Genomic_DNA"/>
</dbReference>
<proteinExistence type="predicted"/>
<organism evidence="1 2">
    <name type="scientific">Hypoxylon rubiginosum</name>
    <dbReference type="NCBI Taxonomy" id="110542"/>
    <lineage>
        <taxon>Eukaryota</taxon>
        <taxon>Fungi</taxon>
        <taxon>Dikarya</taxon>
        <taxon>Ascomycota</taxon>
        <taxon>Pezizomycotina</taxon>
        <taxon>Sordariomycetes</taxon>
        <taxon>Xylariomycetidae</taxon>
        <taxon>Xylariales</taxon>
        <taxon>Hypoxylaceae</taxon>
        <taxon>Hypoxylon</taxon>
    </lineage>
</organism>
<evidence type="ECO:0000313" key="2">
    <source>
        <dbReference type="Proteomes" id="UP001497700"/>
    </source>
</evidence>
<evidence type="ECO:0000313" key="1">
    <source>
        <dbReference type="EMBL" id="KAI4868737.1"/>
    </source>
</evidence>
<sequence>MSSATLSLQQLGALLDILVHHETYTEVQSFRDPDAIEKYGYPFDAPARKENGSDISRSSSPLLQLLLTRLVLPAPGIRDLPPEFWSSKFRNMMRRLGEADLSESYDKGTLGSRKRLASAASVIHECITRGLLSGVPNDTLPNLKGKYDAHKAEDLTRAWDDVAQHLVYGNLLDELFDEFAKTTSIENHSPAVKAAVDFAIIYIATFFHHLFVLSAEGPYLLKLLSNVHSLVPYTVVGQTLRVGNAGTMINAMVRLFLAKVSVGAISNWLGFTQNAADGMNLFQRIISLVLEWDTGDFRKATDNIRRGKERPDDLHLGIIDDHLQAPKEQREAIRELSKLDKKSIVVAILETKDKEIASSLTEAQHTQCLEYYSAQLAIRDREKIAEALCRQSPDLTTSIVRDGVSVFEPMIRAIHKNVDLRKHISSVESFLTDLIATSKPKKQDDDQAPVPPSVEDYVALLRRNRQLAYEYLHDFAEGCPELRETWLEWAKDSLKVFRQGSEDNGATAGRMDKQLQDLFDGLPDDKKSSVQVAIDAHAKYLSDLEGTSITRMQRIIDGVDEIEETKKVGGNMTGPGVYITRWHCLLDETIITPSTPISAPRTGKDVKGSKALGKTEAVASSETWDSDAVTEQEEQMQPDPPDVSAVIDAFEPQFRNLVADISNKDIPRS</sequence>
<reference evidence="1 2" key="1">
    <citation type="journal article" date="2022" name="New Phytol.">
        <title>Ecological generalism drives hyperdiversity of secondary metabolite gene clusters in xylarialean endophytes.</title>
        <authorList>
            <person name="Franco M.E.E."/>
            <person name="Wisecaver J.H."/>
            <person name="Arnold A.E."/>
            <person name="Ju Y.M."/>
            <person name="Slot J.C."/>
            <person name="Ahrendt S."/>
            <person name="Moore L.P."/>
            <person name="Eastman K.E."/>
            <person name="Scott K."/>
            <person name="Konkel Z."/>
            <person name="Mondo S.J."/>
            <person name="Kuo A."/>
            <person name="Hayes R.D."/>
            <person name="Haridas S."/>
            <person name="Andreopoulos B."/>
            <person name="Riley R."/>
            <person name="LaButti K."/>
            <person name="Pangilinan J."/>
            <person name="Lipzen A."/>
            <person name="Amirebrahimi M."/>
            <person name="Yan J."/>
            <person name="Adam C."/>
            <person name="Keymanesh K."/>
            <person name="Ng V."/>
            <person name="Louie K."/>
            <person name="Northen T."/>
            <person name="Drula E."/>
            <person name="Henrissat B."/>
            <person name="Hsieh H.M."/>
            <person name="Youens-Clark K."/>
            <person name="Lutzoni F."/>
            <person name="Miadlikowska J."/>
            <person name="Eastwood D.C."/>
            <person name="Hamelin R.C."/>
            <person name="Grigoriev I.V."/>
            <person name="U'Ren J.M."/>
        </authorList>
    </citation>
    <scope>NUCLEOTIDE SEQUENCE [LARGE SCALE GENOMIC DNA]</scope>
    <source>
        <strain evidence="1 2">CBS 119005</strain>
    </source>
</reference>
<accession>A0ACB9ZB34</accession>
<gene>
    <name evidence="1" type="ORF">F4820DRAFT_444654</name>
</gene>
<protein>
    <submittedName>
        <fullName evidence="1">PX-associated-domain-containing protein</fullName>
    </submittedName>
</protein>
<comment type="caution">
    <text evidence="1">The sequence shown here is derived from an EMBL/GenBank/DDBJ whole genome shotgun (WGS) entry which is preliminary data.</text>
</comment>
<name>A0ACB9ZB34_9PEZI</name>